<dbReference type="Gene3D" id="3.60.15.10">
    <property type="entry name" value="Ribonuclease Z/Hydroxyacylglutathione hydrolase-like"/>
    <property type="match status" value="1"/>
</dbReference>
<evidence type="ECO:0008006" key="3">
    <source>
        <dbReference type="Google" id="ProtNLM"/>
    </source>
</evidence>
<sequence>MKNMIITWLGQSCFKIDIKSQNEEVTIITDPFDPAVVGLKLPRTLTADIVLKSDPEVKYPIEGREGKKPFVIETPGEYEVRGVFVYAIPFSNQNSPPEFVFWIEAEGIVILHTGSLTRVLSETELQAIEGVDLLMVPVGGGTALDAKKAAELASELEARVVMPMLYKVEGLKLKAEGVEPFLKIVGAKSEQMPKFKVTRKDLPADEMKVVVLEKA</sequence>
<dbReference type="PANTHER" id="PTHR39189:SF1">
    <property type="entry name" value="UPF0173 METAL-DEPENDENT HYDROLASE YTKL"/>
    <property type="match status" value="1"/>
</dbReference>
<proteinExistence type="predicted"/>
<dbReference type="AlphaFoldDB" id="A0A1F7UUU8"/>
<dbReference type="InterPro" id="IPR036866">
    <property type="entry name" value="RibonucZ/Hydroxyglut_hydro"/>
</dbReference>
<name>A0A1F7UUU8_9BACT</name>
<dbReference type="SUPFAM" id="SSF56281">
    <property type="entry name" value="Metallo-hydrolase/oxidoreductase"/>
    <property type="match status" value="1"/>
</dbReference>
<gene>
    <name evidence="1" type="ORF">A3B21_04945</name>
</gene>
<protein>
    <recommendedName>
        <fullName evidence="3">Lactamase</fullName>
    </recommendedName>
</protein>
<dbReference type="PANTHER" id="PTHR39189">
    <property type="entry name" value="UPF0173 METAL-DEPENDENT HYDROLASE YTKL"/>
    <property type="match status" value="1"/>
</dbReference>
<dbReference type="STRING" id="1802401.A3B21_04945"/>
<comment type="caution">
    <text evidence="1">The sequence shown here is derived from an EMBL/GenBank/DDBJ whole genome shotgun (WGS) entry which is preliminary data.</text>
</comment>
<evidence type="ECO:0000313" key="1">
    <source>
        <dbReference type="EMBL" id="OGL82035.1"/>
    </source>
</evidence>
<dbReference type="Pfam" id="PF13483">
    <property type="entry name" value="Lactamase_B_3"/>
    <property type="match status" value="1"/>
</dbReference>
<evidence type="ECO:0000313" key="2">
    <source>
        <dbReference type="Proteomes" id="UP000176897"/>
    </source>
</evidence>
<dbReference type="EMBL" id="MGEJ01000001">
    <property type="protein sequence ID" value="OGL82035.1"/>
    <property type="molecule type" value="Genomic_DNA"/>
</dbReference>
<dbReference type="Proteomes" id="UP000176897">
    <property type="component" value="Unassembled WGS sequence"/>
</dbReference>
<organism evidence="1 2">
    <name type="scientific">Candidatus Uhrbacteria bacterium RIFCSPLOWO2_01_FULL_47_24</name>
    <dbReference type="NCBI Taxonomy" id="1802401"/>
    <lineage>
        <taxon>Bacteria</taxon>
        <taxon>Candidatus Uhriibacteriota</taxon>
    </lineage>
</organism>
<reference evidence="1 2" key="1">
    <citation type="journal article" date="2016" name="Nat. Commun.">
        <title>Thousands of microbial genomes shed light on interconnected biogeochemical processes in an aquifer system.</title>
        <authorList>
            <person name="Anantharaman K."/>
            <person name="Brown C.T."/>
            <person name="Hug L.A."/>
            <person name="Sharon I."/>
            <person name="Castelle C.J."/>
            <person name="Probst A.J."/>
            <person name="Thomas B.C."/>
            <person name="Singh A."/>
            <person name="Wilkins M.J."/>
            <person name="Karaoz U."/>
            <person name="Brodie E.L."/>
            <person name="Williams K.H."/>
            <person name="Hubbard S.S."/>
            <person name="Banfield J.F."/>
        </authorList>
    </citation>
    <scope>NUCLEOTIDE SEQUENCE [LARGE SCALE GENOMIC DNA]</scope>
</reference>
<accession>A0A1F7UUU8</accession>